<keyword evidence="2 5" id="KW-0689">Ribosomal protein</keyword>
<gene>
    <name evidence="5" type="primary">rpmC</name>
    <name evidence="6" type="ORF">UT34_C0002G0156</name>
</gene>
<dbReference type="GO" id="GO:0005840">
    <property type="term" value="C:ribosome"/>
    <property type="evidence" value="ECO:0007669"/>
    <property type="project" value="UniProtKB-KW"/>
</dbReference>
<dbReference type="Pfam" id="PF00831">
    <property type="entry name" value="Ribosomal_L29"/>
    <property type="match status" value="1"/>
</dbReference>
<dbReference type="GO" id="GO:0003735">
    <property type="term" value="F:structural constituent of ribosome"/>
    <property type="evidence" value="ECO:0007669"/>
    <property type="project" value="InterPro"/>
</dbReference>
<accession>A0A0G0MNM4</accession>
<dbReference type="STRING" id="1619100.UT34_C0002G0156"/>
<dbReference type="NCBIfam" id="TIGR00012">
    <property type="entry name" value="L29"/>
    <property type="match status" value="1"/>
</dbReference>
<dbReference type="HAMAP" id="MF_00374">
    <property type="entry name" value="Ribosomal_uL29"/>
    <property type="match status" value="1"/>
</dbReference>
<protein>
    <recommendedName>
        <fullName evidence="4 5">Large ribosomal subunit protein uL29</fullName>
    </recommendedName>
</protein>
<dbReference type="Proteomes" id="UP000034799">
    <property type="component" value="Unassembled WGS sequence"/>
</dbReference>
<dbReference type="EMBL" id="LBWK01000002">
    <property type="protein sequence ID" value="KKR05649.1"/>
    <property type="molecule type" value="Genomic_DNA"/>
</dbReference>
<dbReference type="InterPro" id="IPR001854">
    <property type="entry name" value="Ribosomal_uL29"/>
</dbReference>
<dbReference type="AlphaFoldDB" id="A0A0G0MNM4"/>
<evidence type="ECO:0000256" key="3">
    <source>
        <dbReference type="ARBA" id="ARBA00023274"/>
    </source>
</evidence>
<comment type="similarity">
    <text evidence="1 5">Belongs to the universal ribosomal protein uL29 family.</text>
</comment>
<dbReference type="GO" id="GO:1990904">
    <property type="term" value="C:ribonucleoprotein complex"/>
    <property type="evidence" value="ECO:0007669"/>
    <property type="project" value="UniProtKB-KW"/>
</dbReference>
<organism evidence="6 7">
    <name type="scientific">candidate division WS6 bacterium GW2011_GWF2_39_15</name>
    <dbReference type="NCBI Taxonomy" id="1619100"/>
    <lineage>
        <taxon>Bacteria</taxon>
        <taxon>Candidatus Dojkabacteria</taxon>
    </lineage>
</organism>
<dbReference type="SUPFAM" id="SSF46561">
    <property type="entry name" value="Ribosomal protein L29 (L29p)"/>
    <property type="match status" value="1"/>
</dbReference>
<evidence type="ECO:0000256" key="1">
    <source>
        <dbReference type="ARBA" id="ARBA00009254"/>
    </source>
</evidence>
<evidence type="ECO:0000313" key="7">
    <source>
        <dbReference type="Proteomes" id="UP000034799"/>
    </source>
</evidence>
<dbReference type="InterPro" id="IPR036049">
    <property type="entry name" value="Ribosomal_uL29_sf"/>
</dbReference>
<dbReference type="Gene3D" id="1.10.287.310">
    <property type="match status" value="1"/>
</dbReference>
<sequence>MKADEIRKMSVEDIKKEITSAYMELKNVTDNIRVGKEKNVRKSLNIKRNIARMLTVLKQKQNS</sequence>
<evidence type="ECO:0000256" key="5">
    <source>
        <dbReference type="HAMAP-Rule" id="MF_00374"/>
    </source>
</evidence>
<evidence type="ECO:0000256" key="2">
    <source>
        <dbReference type="ARBA" id="ARBA00022980"/>
    </source>
</evidence>
<name>A0A0G0MNM4_9BACT</name>
<comment type="caution">
    <text evidence="6">The sequence shown here is derived from an EMBL/GenBank/DDBJ whole genome shotgun (WGS) entry which is preliminary data.</text>
</comment>
<evidence type="ECO:0000256" key="4">
    <source>
        <dbReference type="ARBA" id="ARBA00035204"/>
    </source>
</evidence>
<reference evidence="6 7" key="1">
    <citation type="journal article" date="2015" name="Nature">
        <title>rRNA introns, odd ribosomes, and small enigmatic genomes across a large radiation of phyla.</title>
        <authorList>
            <person name="Brown C.T."/>
            <person name="Hug L.A."/>
            <person name="Thomas B.C."/>
            <person name="Sharon I."/>
            <person name="Castelle C.J."/>
            <person name="Singh A."/>
            <person name="Wilkins M.J."/>
            <person name="Williams K.H."/>
            <person name="Banfield J.F."/>
        </authorList>
    </citation>
    <scope>NUCLEOTIDE SEQUENCE [LARGE SCALE GENOMIC DNA]</scope>
</reference>
<keyword evidence="3 5" id="KW-0687">Ribonucleoprotein</keyword>
<proteinExistence type="inferred from homology"/>
<dbReference type="GO" id="GO:0006412">
    <property type="term" value="P:translation"/>
    <property type="evidence" value="ECO:0007669"/>
    <property type="project" value="UniProtKB-UniRule"/>
</dbReference>
<evidence type="ECO:0000313" key="6">
    <source>
        <dbReference type="EMBL" id="KKR05649.1"/>
    </source>
</evidence>